<accession>A0A2Z7C3R4</accession>
<dbReference type="AlphaFoldDB" id="A0A2Z7C3R4"/>
<organism evidence="2 3">
    <name type="scientific">Dorcoceras hygrometricum</name>
    <dbReference type="NCBI Taxonomy" id="472368"/>
    <lineage>
        <taxon>Eukaryota</taxon>
        <taxon>Viridiplantae</taxon>
        <taxon>Streptophyta</taxon>
        <taxon>Embryophyta</taxon>
        <taxon>Tracheophyta</taxon>
        <taxon>Spermatophyta</taxon>
        <taxon>Magnoliopsida</taxon>
        <taxon>eudicotyledons</taxon>
        <taxon>Gunneridae</taxon>
        <taxon>Pentapetalae</taxon>
        <taxon>asterids</taxon>
        <taxon>lamiids</taxon>
        <taxon>Lamiales</taxon>
        <taxon>Gesneriaceae</taxon>
        <taxon>Didymocarpoideae</taxon>
        <taxon>Trichosporeae</taxon>
        <taxon>Loxocarpinae</taxon>
        <taxon>Dorcoceras</taxon>
    </lineage>
</organism>
<name>A0A2Z7C3R4_9LAMI</name>
<sequence length="133" mass="14558">MSYVSPSSFFRKVPLEDESLSLAPAGSVAPADPSSRTSEPTCIFSHETTATPSGTVQRAQLIKLGAWLRSVSREDRHFTVGGGRLRQSGPRPEGRLLRQPALEGLTRSARTETPRKVGRNKFQRVRRGGLGEE</sequence>
<keyword evidence="3" id="KW-1185">Reference proteome</keyword>
<dbReference type="EMBL" id="KQ999425">
    <property type="protein sequence ID" value="KZV41555.1"/>
    <property type="molecule type" value="Genomic_DNA"/>
</dbReference>
<proteinExistence type="predicted"/>
<dbReference type="Proteomes" id="UP000250235">
    <property type="component" value="Unassembled WGS sequence"/>
</dbReference>
<gene>
    <name evidence="2" type="ORF">F511_17987</name>
</gene>
<evidence type="ECO:0000313" key="2">
    <source>
        <dbReference type="EMBL" id="KZV41555.1"/>
    </source>
</evidence>
<protein>
    <submittedName>
        <fullName evidence="2">Uncharacterized protein</fullName>
    </submittedName>
</protein>
<feature type="region of interest" description="Disordered" evidence="1">
    <location>
        <begin position="21"/>
        <end position="41"/>
    </location>
</feature>
<evidence type="ECO:0000313" key="3">
    <source>
        <dbReference type="Proteomes" id="UP000250235"/>
    </source>
</evidence>
<feature type="compositionally biased region" description="Basic residues" evidence="1">
    <location>
        <begin position="116"/>
        <end position="127"/>
    </location>
</feature>
<feature type="region of interest" description="Disordered" evidence="1">
    <location>
        <begin position="79"/>
        <end position="133"/>
    </location>
</feature>
<reference evidence="2 3" key="1">
    <citation type="journal article" date="2015" name="Proc. Natl. Acad. Sci. U.S.A.">
        <title>The resurrection genome of Boea hygrometrica: A blueprint for survival of dehydration.</title>
        <authorList>
            <person name="Xiao L."/>
            <person name="Yang G."/>
            <person name="Zhang L."/>
            <person name="Yang X."/>
            <person name="Zhao S."/>
            <person name="Ji Z."/>
            <person name="Zhou Q."/>
            <person name="Hu M."/>
            <person name="Wang Y."/>
            <person name="Chen M."/>
            <person name="Xu Y."/>
            <person name="Jin H."/>
            <person name="Xiao X."/>
            <person name="Hu G."/>
            <person name="Bao F."/>
            <person name="Hu Y."/>
            <person name="Wan P."/>
            <person name="Li L."/>
            <person name="Deng X."/>
            <person name="Kuang T."/>
            <person name="Xiang C."/>
            <person name="Zhu J.K."/>
            <person name="Oliver M.J."/>
            <person name="He Y."/>
        </authorList>
    </citation>
    <scope>NUCLEOTIDE SEQUENCE [LARGE SCALE GENOMIC DNA]</scope>
    <source>
        <strain evidence="3">cv. XS01</strain>
    </source>
</reference>
<evidence type="ECO:0000256" key="1">
    <source>
        <dbReference type="SAM" id="MobiDB-lite"/>
    </source>
</evidence>